<feature type="non-terminal residue" evidence="1">
    <location>
        <position position="1"/>
    </location>
</feature>
<gene>
    <name evidence="1" type="ORF">Tci_930286</name>
</gene>
<name>A0A699XF96_TANCI</name>
<sequence length="53" mass="5373">VVIVAMVEGVMLGMGVGGGAIGDEAVIKMDSIPASVVEFSMLVTNDDTDELSC</sequence>
<evidence type="ECO:0000313" key="1">
    <source>
        <dbReference type="EMBL" id="GFD58317.1"/>
    </source>
</evidence>
<organism evidence="1">
    <name type="scientific">Tanacetum cinerariifolium</name>
    <name type="common">Dalmatian daisy</name>
    <name type="synonym">Chrysanthemum cinerariifolium</name>
    <dbReference type="NCBI Taxonomy" id="118510"/>
    <lineage>
        <taxon>Eukaryota</taxon>
        <taxon>Viridiplantae</taxon>
        <taxon>Streptophyta</taxon>
        <taxon>Embryophyta</taxon>
        <taxon>Tracheophyta</taxon>
        <taxon>Spermatophyta</taxon>
        <taxon>Magnoliopsida</taxon>
        <taxon>eudicotyledons</taxon>
        <taxon>Gunneridae</taxon>
        <taxon>Pentapetalae</taxon>
        <taxon>asterids</taxon>
        <taxon>campanulids</taxon>
        <taxon>Asterales</taxon>
        <taxon>Asteraceae</taxon>
        <taxon>Asteroideae</taxon>
        <taxon>Anthemideae</taxon>
        <taxon>Anthemidinae</taxon>
        <taxon>Tanacetum</taxon>
    </lineage>
</organism>
<comment type="caution">
    <text evidence="1">The sequence shown here is derived from an EMBL/GenBank/DDBJ whole genome shotgun (WGS) entry which is preliminary data.</text>
</comment>
<protein>
    <submittedName>
        <fullName evidence="1">Uncharacterized protein</fullName>
    </submittedName>
</protein>
<dbReference type="AlphaFoldDB" id="A0A699XF96"/>
<accession>A0A699XF96</accession>
<reference evidence="1" key="1">
    <citation type="journal article" date="2019" name="Sci. Rep.">
        <title>Draft genome of Tanacetum cinerariifolium, the natural source of mosquito coil.</title>
        <authorList>
            <person name="Yamashiro T."/>
            <person name="Shiraishi A."/>
            <person name="Satake H."/>
            <person name="Nakayama K."/>
        </authorList>
    </citation>
    <scope>NUCLEOTIDE SEQUENCE</scope>
</reference>
<proteinExistence type="predicted"/>
<dbReference type="EMBL" id="BKCJ011851505">
    <property type="protein sequence ID" value="GFD58317.1"/>
    <property type="molecule type" value="Genomic_DNA"/>
</dbReference>